<sequence>MGDGKVSATLSSPPSPPIPKLRDYSLTLNSILRCHSQLPSLNPGRAQIPAVTSTVLAAPLASPLPRLPLVTRVTLLTDLLCIVSVVSLSAPNANCNRVAMAISPSGINPAVGSKLSPGSPEALTLANWICCISNDALHFCVLFSSNNSYYLGAELLRFDSLIGESVLKHLWHHQDAILCCSLKVWQIRCRCPVFLREPRATTRPCFTVHPPSATVATPAPPLGRHRVAPAIHSSSSIFPFLSPVPISCFPGSPFISFNLVVRESGLGANILVDNKGCIKLADFGASKQVELASIRMDYLNVHKVEQAFATL</sequence>
<proteinExistence type="predicted"/>
<dbReference type="EMBL" id="SDMP01000016">
    <property type="protein sequence ID" value="RYR03953.1"/>
    <property type="molecule type" value="Genomic_DNA"/>
</dbReference>
<dbReference type="InterPro" id="IPR011009">
    <property type="entry name" value="Kinase-like_dom_sf"/>
</dbReference>
<comment type="caution">
    <text evidence="1">The sequence shown here is derived from an EMBL/GenBank/DDBJ whole genome shotgun (WGS) entry which is preliminary data.</text>
</comment>
<organism evidence="1 2">
    <name type="scientific">Arachis hypogaea</name>
    <name type="common">Peanut</name>
    <dbReference type="NCBI Taxonomy" id="3818"/>
    <lineage>
        <taxon>Eukaryota</taxon>
        <taxon>Viridiplantae</taxon>
        <taxon>Streptophyta</taxon>
        <taxon>Embryophyta</taxon>
        <taxon>Tracheophyta</taxon>
        <taxon>Spermatophyta</taxon>
        <taxon>Magnoliopsida</taxon>
        <taxon>eudicotyledons</taxon>
        <taxon>Gunneridae</taxon>
        <taxon>Pentapetalae</taxon>
        <taxon>rosids</taxon>
        <taxon>fabids</taxon>
        <taxon>Fabales</taxon>
        <taxon>Fabaceae</taxon>
        <taxon>Papilionoideae</taxon>
        <taxon>50 kb inversion clade</taxon>
        <taxon>dalbergioids sensu lato</taxon>
        <taxon>Dalbergieae</taxon>
        <taxon>Pterocarpus clade</taxon>
        <taxon>Arachis</taxon>
    </lineage>
</organism>
<evidence type="ECO:0000313" key="2">
    <source>
        <dbReference type="Proteomes" id="UP000289738"/>
    </source>
</evidence>
<evidence type="ECO:0000313" key="1">
    <source>
        <dbReference type="EMBL" id="RYR03953.1"/>
    </source>
</evidence>
<dbReference type="Proteomes" id="UP000289738">
    <property type="component" value="Chromosome B06"/>
</dbReference>
<name>A0A444YPQ8_ARAHY</name>
<keyword evidence="2" id="KW-1185">Reference proteome</keyword>
<dbReference type="GO" id="GO:0003700">
    <property type="term" value="F:DNA-binding transcription factor activity"/>
    <property type="evidence" value="ECO:0007669"/>
    <property type="project" value="InterPro"/>
</dbReference>
<dbReference type="PANTHER" id="PTHR45950">
    <property type="entry name" value="HOMEOBOX-LEUCINE ZIPPER PROTEIN ATHB-14"/>
    <property type="match status" value="1"/>
</dbReference>
<dbReference type="AlphaFoldDB" id="A0A444YPQ8"/>
<dbReference type="STRING" id="3818.A0A444YPQ8"/>
<evidence type="ECO:0008006" key="3">
    <source>
        <dbReference type="Google" id="ProtNLM"/>
    </source>
</evidence>
<dbReference type="SUPFAM" id="SSF56112">
    <property type="entry name" value="Protein kinase-like (PK-like)"/>
    <property type="match status" value="1"/>
</dbReference>
<dbReference type="InterPro" id="IPR044830">
    <property type="entry name" value="HD-Zip_III"/>
</dbReference>
<dbReference type="PANTHER" id="PTHR45950:SF10">
    <property type="entry name" value="HOMEOBOX-LEUCINE ZIPPER PROTEIN REVOLUTA"/>
    <property type="match status" value="1"/>
</dbReference>
<protein>
    <recommendedName>
        <fullName evidence="3">Protein kinase domain-containing protein</fullName>
    </recommendedName>
</protein>
<gene>
    <name evidence="1" type="ORF">Ahy_B06g083411</name>
</gene>
<reference evidence="1 2" key="1">
    <citation type="submission" date="2019-01" db="EMBL/GenBank/DDBJ databases">
        <title>Sequencing of cultivated peanut Arachis hypogaea provides insights into genome evolution and oil improvement.</title>
        <authorList>
            <person name="Chen X."/>
        </authorList>
    </citation>
    <scope>NUCLEOTIDE SEQUENCE [LARGE SCALE GENOMIC DNA]</scope>
    <source>
        <strain evidence="2">cv. Fuhuasheng</strain>
        <tissue evidence="1">Leaves</tissue>
    </source>
</reference>
<accession>A0A444YPQ8</accession>